<proteinExistence type="predicted"/>
<accession>A0A8D8V2Y0</accession>
<sequence length="117" mass="13886">MIFLLLNIRVGGYTSVLATLYRRNTISDDLEFILLIYKIRKIMRNPKHQGRKTDSVDSFLFFLLLQKISSQCDWLSFELLLSHGKKDLLKRGRGVLFQPNERFLRQMRSNCEKEFIT</sequence>
<reference evidence="1" key="1">
    <citation type="submission" date="2021-05" db="EMBL/GenBank/DDBJ databases">
        <authorList>
            <person name="Alioto T."/>
            <person name="Alioto T."/>
            <person name="Gomez Garrido J."/>
        </authorList>
    </citation>
    <scope>NUCLEOTIDE SEQUENCE</scope>
</reference>
<organism evidence="1">
    <name type="scientific">Cacopsylla melanoneura</name>
    <dbReference type="NCBI Taxonomy" id="428564"/>
    <lineage>
        <taxon>Eukaryota</taxon>
        <taxon>Metazoa</taxon>
        <taxon>Ecdysozoa</taxon>
        <taxon>Arthropoda</taxon>
        <taxon>Hexapoda</taxon>
        <taxon>Insecta</taxon>
        <taxon>Pterygota</taxon>
        <taxon>Neoptera</taxon>
        <taxon>Paraneoptera</taxon>
        <taxon>Hemiptera</taxon>
        <taxon>Sternorrhyncha</taxon>
        <taxon>Psylloidea</taxon>
        <taxon>Psyllidae</taxon>
        <taxon>Psyllinae</taxon>
        <taxon>Cacopsylla</taxon>
    </lineage>
</organism>
<evidence type="ECO:0000313" key="1">
    <source>
        <dbReference type="EMBL" id="CAG6714296.1"/>
    </source>
</evidence>
<protein>
    <submittedName>
        <fullName evidence="1">Uncharacterized protein</fullName>
    </submittedName>
</protein>
<dbReference type="EMBL" id="HBUF01351632">
    <property type="protein sequence ID" value="CAG6714296.1"/>
    <property type="molecule type" value="Transcribed_RNA"/>
</dbReference>
<name>A0A8D8V2Y0_9HEMI</name>
<dbReference type="AlphaFoldDB" id="A0A8D8V2Y0"/>